<dbReference type="Pfam" id="PF00400">
    <property type="entry name" value="WD40"/>
    <property type="match status" value="3"/>
</dbReference>
<reference evidence="3" key="1">
    <citation type="submission" date="2022-08" db="UniProtKB">
        <authorList>
            <consortium name="EnsemblMetazoa"/>
        </authorList>
    </citation>
    <scope>IDENTIFICATION</scope>
    <source>
        <strain evidence="3">05x7-T-G4-1.051#20</strain>
    </source>
</reference>
<feature type="region of interest" description="Disordered" evidence="2">
    <location>
        <begin position="1745"/>
        <end position="1846"/>
    </location>
</feature>
<accession>A0A8W8KZ92</accession>
<dbReference type="PANTHER" id="PTHR45532">
    <property type="entry name" value="WD REPEAT-CONTAINING PROTEIN 97"/>
    <property type="match status" value="1"/>
</dbReference>
<feature type="compositionally biased region" description="Acidic residues" evidence="2">
    <location>
        <begin position="1009"/>
        <end position="1019"/>
    </location>
</feature>
<feature type="compositionally biased region" description="Low complexity" evidence="2">
    <location>
        <begin position="1121"/>
        <end position="1133"/>
    </location>
</feature>
<feature type="compositionally biased region" description="Low complexity" evidence="2">
    <location>
        <begin position="1832"/>
        <end position="1846"/>
    </location>
</feature>
<dbReference type="InterPro" id="IPR016024">
    <property type="entry name" value="ARM-type_fold"/>
</dbReference>
<feature type="compositionally biased region" description="Basic and acidic residues" evidence="2">
    <location>
        <begin position="1661"/>
        <end position="1677"/>
    </location>
</feature>
<evidence type="ECO:0000256" key="2">
    <source>
        <dbReference type="SAM" id="MobiDB-lite"/>
    </source>
</evidence>
<feature type="region of interest" description="Disordered" evidence="2">
    <location>
        <begin position="888"/>
        <end position="922"/>
    </location>
</feature>
<evidence type="ECO:0000256" key="1">
    <source>
        <dbReference type="PROSITE-ProRule" id="PRU00221"/>
    </source>
</evidence>
<proteinExistence type="predicted"/>
<feature type="compositionally biased region" description="Basic residues" evidence="2">
    <location>
        <begin position="1811"/>
        <end position="1821"/>
    </location>
</feature>
<dbReference type="PROSITE" id="PS50294">
    <property type="entry name" value="WD_REPEATS_REGION"/>
    <property type="match status" value="2"/>
</dbReference>
<dbReference type="SUPFAM" id="SSF50978">
    <property type="entry name" value="WD40 repeat-like"/>
    <property type="match status" value="2"/>
</dbReference>
<dbReference type="Gene3D" id="2.130.10.10">
    <property type="entry name" value="YVTN repeat-like/Quinoprotein amine dehydrogenase"/>
    <property type="match status" value="2"/>
</dbReference>
<dbReference type="Proteomes" id="UP000005408">
    <property type="component" value="Unassembled WGS sequence"/>
</dbReference>
<feature type="compositionally biased region" description="Polar residues" evidence="2">
    <location>
        <begin position="1693"/>
        <end position="1703"/>
    </location>
</feature>
<feature type="compositionally biased region" description="Basic and acidic residues" evidence="2">
    <location>
        <begin position="888"/>
        <end position="899"/>
    </location>
</feature>
<protein>
    <recommendedName>
        <fullName evidence="5">WD repeat-containing protein 87</fullName>
    </recommendedName>
</protein>
<feature type="region of interest" description="Disordered" evidence="2">
    <location>
        <begin position="1638"/>
        <end position="1712"/>
    </location>
</feature>
<feature type="compositionally biased region" description="Basic residues" evidence="2">
    <location>
        <begin position="909"/>
        <end position="919"/>
    </location>
</feature>
<sequence>MNTRFMLRFYSRKKSNIISDRDRQLFDCDVTNPKDAGKLVTVLKWRKWFNIVTGSKDRRGEFSIMEDEERWDKVKNWVNVQHDIQTRLQKPDKFDQSVTLHHGPQLYHTLRHPAHIKCMTHFTSNVAENFVTHYRIGTMDHISIWNMESRERDAVCNQKRFNIDAELTAMMFVPKHRVYLGFGSDLIMRVYTDAKSGCKNVGSIPCDTTILCMSYNKDTDEVYAGGIGILEKWMFSGSEHAAYVQKREKFDTEIRSDEWVIDIKVDPRNKQMLALTYDGIYVVSFISMKQTHLLQNRHEGSLRCCSFYKQREYFITGGGDGQVKVWNAVFFTQVHVFYGHRGPITGLQVHSTDPLLFSSSMDGTVQIWRMDNFTKFMRVELGVGIQQMKLLGDEEFFCQTEKEIRIYNLNQFYTLFAPVESTVFKLKLFPSVRGKPSRVIASTEDGSVRFFSPVTGATITMIYPMPTFQVFSSFAYNRDKEKLLTILQNGDVLVFNCDTNPCKAEEVWQPASPDEEVTELSIMALSYSDIDGESTRETVVLGGLKNGQISLLDADQCVMVKNLQAHEGAITCMEAITDIDDSGFQILETNSTLVTGGQEKSLKVWSVKVKPGHSGNKIILEQLVKIPCDGIPNLLSVYENTLCVTIDSPDTKLLLRMYRIDGRDLETTSSIHYTELYHAQDEEHTERMTALDKCPLLGFFATASEDGYIKVWNRHNQLVREMYFGEPLFGLCFANARGDLLLGFQNHICLIPLTNFFPQNYLELISHQEFRDDLREPPIPYSSKVKSWFDPSKLPIFSTNLTIRHQEKQDEDIDQGILEDIEDLSDSDDSFDVPVRKNFRLPKSKLNLEEEKILKELDKKRHSISVEEPDFSQYMDSTDIFNDLYKAEESPQPSDKEGIETDTEETPPKKSKKEKRRKSISSIPNIHMLTPFEQALLKRRPIIALDGYIPNSVIRKQLGYRPPTPPQIQKRQAVWRPKPVPKPLPQKEVEEEEVMDLYELARRYRFDAGESDNESEADEPIVTRPTNRGGRNKRRQVKKRVKDDWSDGSEDDDDEEDDEEVIDDFKEDDSGVDMAESLVGSQFSLLATGKALKGQKPLVWGEPESSTKKSILTPWKKMTSMVRTSSNLSSTSSKRAYKPTSRRSTPNTPTKYELKSKAFEFGNVFSPHPKSGGPGSRERTKSFRLSNMVVDEDSTDVRFKEKENRKKVIQVNDMEVMHKLMKEDFFRDLKGTPSYESILQQLLTMLDTDDADLHGKVCNYILEIHNDVGISDVYLDRIINKLSNQLSAGNSVSTSIRKNGLSALSVIGKSRQDVVATILPRLIDSSTDIREEAAEALAQLTGVTNKTELWSLMEDMGLQKSYSSKEDEEEALKALAMRLDVPYRPDSFADWIGDWMDDLQSPAMYDMEDDLMLNDIEKAWDGREKRWKPESLYLSESVSRASNRLKELSFISDKSLLEEEQLSFISYQSEAEDEAEEADDLASELSCIEEGPPSLEQSPGPQQEGMKQLCMGSQVLRISEKLSQMLQDTDPQGIFSQVHPPDSEGYARQMSIIEQILKENPDFHLSDLEFDSDMSNLTRGRTQEDGERAPSESVNTCGQEFDVVDGHTKGVQVEKSLEEMILLGQSNRTDNTCIAGKMERSSSVHKETESGQFTPGRTSRTRLEYRNELENLRESVDGQRSQTPRKYSRGRLDNSNLISSQNDGFDPRDPHLHKYYRNQYRRPGSGRPIGKRGKVFDKFGNLRDDVEDDSLLGSSGEYSEQTVDGAPLPEDSTKETISVQDSGIGRDISESTTSRSSKGQPFMTHTERSSQGHHSKGRKRSKLSDWSRTQLSPVKSSSSHYKSTMSTPRFSRDWQKFFDTPTALERKRMDMVRKDFTEGKVKQQVPATITYISNDLPMLPGEAGLRLLSTVKVGEKMEGSKQEMRHQVEAIPGKLSSQTKNENHGQSQYGILSMQWITDIPVSNAPVASTPRAYLRSESSTSQVTDRSMDANTVKSMGRNTSRLPRLAQKYSKTNVSSREKSRRDTEDESFYLPTIPGAYSPDFVWEHPLPPPPPRESRTNVASIRKDHEEYCKYYSLIKRNMQKYTSTVPSLPKVDIKQAIPTSKLQKSLTKMSKLSRGPSLFFPRITLNQLISST</sequence>
<dbReference type="Gene3D" id="1.25.10.10">
    <property type="entry name" value="Leucine-rich Repeat Variant"/>
    <property type="match status" value="1"/>
</dbReference>
<dbReference type="PANTHER" id="PTHR45532:SF4">
    <property type="entry name" value="WD REPEAT-CONTAINING PROTEIN 55 HOMOLOG"/>
    <property type="match status" value="1"/>
</dbReference>
<dbReference type="InterPro" id="IPR036322">
    <property type="entry name" value="WD40_repeat_dom_sf"/>
</dbReference>
<feature type="region of interest" description="Disordered" evidence="2">
    <location>
        <begin position="1974"/>
        <end position="2028"/>
    </location>
</feature>
<feature type="repeat" description="WD" evidence="1">
    <location>
        <begin position="681"/>
        <end position="713"/>
    </location>
</feature>
<dbReference type="SMART" id="SM00320">
    <property type="entry name" value="WD40"/>
    <property type="match status" value="6"/>
</dbReference>
<feature type="region of interest" description="Disordered" evidence="2">
    <location>
        <begin position="1121"/>
        <end position="1150"/>
    </location>
</feature>
<dbReference type="PROSITE" id="PS50082">
    <property type="entry name" value="WD_REPEATS_2"/>
    <property type="match status" value="3"/>
</dbReference>
<feature type="compositionally biased region" description="Polar residues" evidence="2">
    <location>
        <begin position="1790"/>
        <end position="1799"/>
    </location>
</feature>
<name>A0A8W8KZ92_MAGGI</name>
<evidence type="ECO:0000313" key="3">
    <source>
        <dbReference type="EnsemblMetazoa" id="G25934.2:cds"/>
    </source>
</evidence>
<dbReference type="InterPro" id="IPR011989">
    <property type="entry name" value="ARM-like"/>
</dbReference>
<feature type="compositionally biased region" description="Basic residues" evidence="2">
    <location>
        <begin position="1030"/>
        <end position="1040"/>
    </location>
</feature>
<feature type="compositionally biased region" description="Acidic residues" evidence="2">
    <location>
        <begin position="1046"/>
        <end position="1071"/>
    </location>
</feature>
<dbReference type="InterPro" id="IPR001680">
    <property type="entry name" value="WD40_rpt"/>
</dbReference>
<feature type="region of interest" description="Disordered" evidence="2">
    <location>
        <begin position="958"/>
        <end position="989"/>
    </location>
</feature>
<feature type="repeat" description="WD" evidence="1">
    <location>
        <begin position="337"/>
        <end position="378"/>
    </location>
</feature>
<evidence type="ECO:0000313" key="4">
    <source>
        <dbReference type="Proteomes" id="UP000005408"/>
    </source>
</evidence>
<feature type="compositionally biased region" description="Polar residues" evidence="2">
    <location>
        <begin position="1752"/>
        <end position="1762"/>
    </location>
</feature>
<feature type="repeat" description="WD" evidence="1">
    <location>
        <begin position="295"/>
        <end position="327"/>
    </location>
</feature>
<feature type="compositionally biased region" description="Polar residues" evidence="2">
    <location>
        <begin position="1977"/>
        <end position="2003"/>
    </location>
</feature>
<dbReference type="EnsemblMetazoa" id="G25934.2">
    <property type="protein sequence ID" value="G25934.2:cds"/>
    <property type="gene ID" value="G25934"/>
</dbReference>
<dbReference type="SUPFAM" id="SSF48371">
    <property type="entry name" value="ARM repeat"/>
    <property type="match status" value="1"/>
</dbReference>
<keyword evidence="4" id="KW-1185">Reference proteome</keyword>
<organism evidence="3 4">
    <name type="scientific">Magallana gigas</name>
    <name type="common">Pacific oyster</name>
    <name type="synonym">Crassostrea gigas</name>
    <dbReference type="NCBI Taxonomy" id="29159"/>
    <lineage>
        <taxon>Eukaryota</taxon>
        <taxon>Metazoa</taxon>
        <taxon>Spiralia</taxon>
        <taxon>Lophotrochozoa</taxon>
        <taxon>Mollusca</taxon>
        <taxon>Bivalvia</taxon>
        <taxon>Autobranchia</taxon>
        <taxon>Pteriomorphia</taxon>
        <taxon>Ostreida</taxon>
        <taxon>Ostreoidea</taxon>
        <taxon>Ostreidae</taxon>
        <taxon>Magallana</taxon>
    </lineage>
</organism>
<feature type="compositionally biased region" description="Basic and acidic residues" evidence="2">
    <location>
        <begin position="1638"/>
        <end position="1649"/>
    </location>
</feature>
<keyword evidence="1" id="KW-0853">WD repeat</keyword>
<feature type="region of interest" description="Disordered" evidence="2">
    <location>
        <begin position="1007"/>
        <end position="1073"/>
    </location>
</feature>
<dbReference type="InterPro" id="IPR015943">
    <property type="entry name" value="WD40/YVTN_repeat-like_dom_sf"/>
</dbReference>
<evidence type="ECO:0008006" key="5">
    <source>
        <dbReference type="Google" id="ProtNLM"/>
    </source>
</evidence>